<dbReference type="GO" id="GO:0140662">
    <property type="term" value="F:ATP-dependent protein folding chaperone"/>
    <property type="evidence" value="ECO:0007669"/>
    <property type="project" value="InterPro"/>
</dbReference>
<dbReference type="CDD" id="cd10229">
    <property type="entry name" value="ASKHA_NBD_HSP70_HSPA12"/>
    <property type="match status" value="2"/>
</dbReference>
<comment type="caution">
    <text evidence="4">The sequence shown here is derived from an EMBL/GenBank/DDBJ whole genome shotgun (WGS) entry which is preliminary data.</text>
</comment>
<proteinExistence type="inferred from homology"/>
<dbReference type="PANTHER" id="PTHR14187:SF5">
    <property type="entry name" value="HEAT SHOCK 70 KDA PROTEIN 12A"/>
    <property type="match status" value="1"/>
</dbReference>
<keyword evidence="3" id="KW-0067">ATP-binding</keyword>
<dbReference type="InterPro" id="IPR043129">
    <property type="entry name" value="ATPase_NBD"/>
</dbReference>
<dbReference type="Gene3D" id="3.30.420.40">
    <property type="match status" value="4"/>
</dbReference>
<dbReference type="Gene3D" id="3.90.640.10">
    <property type="entry name" value="Actin, Chain A, domain 4"/>
    <property type="match status" value="1"/>
</dbReference>
<keyword evidence="5" id="KW-1185">Reference proteome</keyword>
<gene>
    <name evidence="4" type="ORF">KP79_PYT12650</name>
</gene>
<dbReference type="OrthoDB" id="6127299at2759"/>
<protein>
    <submittedName>
        <fullName evidence="4">Heat shock 70 kDa protein 12A</fullName>
    </submittedName>
</protein>
<evidence type="ECO:0000256" key="1">
    <source>
        <dbReference type="ARBA" id="ARBA00007381"/>
    </source>
</evidence>
<keyword evidence="2" id="KW-0547">Nucleotide-binding</keyword>
<evidence type="ECO:0000256" key="2">
    <source>
        <dbReference type="ARBA" id="ARBA00022741"/>
    </source>
</evidence>
<comment type="similarity">
    <text evidence="1">Belongs to the heat shock protein 70 family.</text>
</comment>
<dbReference type="Proteomes" id="UP000242188">
    <property type="component" value="Unassembled WGS sequence"/>
</dbReference>
<sequence length="1123" mass="125451">MAIAIIIHDREVMSSDNFLLVAAIDFGTTYSGYAFSTRHDFLRDPTKISLVQWSGSAGMVSPKASTCVLFKPDRSFHSFGYEAEDKYLNLALDKDHEDWYLFRRFKMNLYNTKLERNVQLTDFSREKKMPLIDVISATIAHLKSHLMAKCKEQGAEVNDSEVRWVLTVPAIWTDPAKQLMREAAEMAGIRKKQLVLSLESEAASVYCKHIPLMKQAIGDNGDLDVLQAGTKYMIIDAGGGTVDITVHEIQKDGHLREILVASGGDWGGTKVDEAFESLLQAIIGKQAFQEFKSNHILDLLDLTRIFEVTKKTIKDNNSDKVTFSIPVSFLSTYNSLYPEQDIENTIAGNKHLSSHVELLRDKLRLSGTKAVSLFDQSIANITEHVRKLLLDPKVRGISGILMVGGYSECPLLRDAIWRVVGDTRLFIPNDAGLAVLKGAVITGHCPSTVSERVCKYTYGVDTWSRFKEGRHREDYRVTAADGTTRCKFAFSSFVRKGTAVKMGHQTKAKKYTPASTAQDGMNFTIYASTEEEPVHVTDTSCQKIGKFTIDLPDTTRGLARTVSVTMCMGGSEIDIKAVDEDTGQVVRASCDFLYFGTTYSGYAFSTKHDFRTDPTQMSLVQWVAGSAGMVSQKASTCVLFKPDRTFHSFGYEAEDKYLNLTLDKDHEDWYLFRRFKMNLYNTKVSVFNINDSEVRWVLTVPTIWTDPAKQLMREAAEKAGLDKRQLILCLEPEAASVFCKHIPVGKRVFGDRVEFQAGSKYMVIDAGGGTIDITVHKVQKDGHLREILVASGGDWGGTKVDEAFESYLEDIIGKQAFGQFKSDHLYDLLDLMRRFEVKKRLNKVKHSDKVTVSIPSSLLSTYNKLNPGQNIKENIAKNERFSSHVEFFGDKLRLSGTKTASLFDESIEQIVYHVSKLLRDPKVRGISAILMVGGYSECPLLLDAIRHIAGGVQLIVPNEAGLAVLKGAVVIGHSPSTISERICKFTYGVETHLPFKKRKHKNEYRVIDESGKKLCSFAFDRFVKKGNAVKFHEHAQARRYVPVTASQTSIVFSIYASNNEKPVYVTDANCQKIGEIKVDMPDTTRGLKRVVCVSMCFGGSEIDIKAVDEDTGQVVRASCDFLG</sequence>
<evidence type="ECO:0000313" key="4">
    <source>
        <dbReference type="EMBL" id="OWF43759.1"/>
    </source>
</evidence>
<dbReference type="STRING" id="6573.A0A210Q4Z7"/>
<organism evidence="4 5">
    <name type="scientific">Mizuhopecten yessoensis</name>
    <name type="common">Japanese scallop</name>
    <name type="synonym">Patinopecten yessoensis</name>
    <dbReference type="NCBI Taxonomy" id="6573"/>
    <lineage>
        <taxon>Eukaryota</taxon>
        <taxon>Metazoa</taxon>
        <taxon>Spiralia</taxon>
        <taxon>Lophotrochozoa</taxon>
        <taxon>Mollusca</taxon>
        <taxon>Bivalvia</taxon>
        <taxon>Autobranchia</taxon>
        <taxon>Pteriomorphia</taxon>
        <taxon>Pectinida</taxon>
        <taxon>Pectinoidea</taxon>
        <taxon>Pectinidae</taxon>
        <taxon>Mizuhopecten</taxon>
    </lineage>
</organism>
<reference evidence="4 5" key="1">
    <citation type="journal article" date="2017" name="Nat. Ecol. Evol.">
        <title>Scallop genome provides insights into evolution of bilaterian karyotype and development.</title>
        <authorList>
            <person name="Wang S."/>
            <person name="Zhang J."/>
            <person name="Jiao W."/>
            <person name="Li J."/>
            <person name="Xun X."/>
            <person name="Sun Y."/>
            <person name="Guo X."/>
            <person name="Huan P."/>
            <person name="Dong B."/>
            <person name="Zhang L."/>
            <person name="Hu X."/>
            <person name="Sun X."/>
            <person name="Wang J."/>
            <person name="Zhao C."/>
            <person name="Wang Y."/>
            <person name="Wang D."/>
            <person name="Huang X."/>
            <person name="Wang R."/>
            <person name="Lv J."/>
            <person name="Li Y."/>
            <person name="Zhang Z."/>
            <person name="Liu B."/>
            <person name="Lu W."/>
            <person name="Hui Y."/>
            <person name="Liang J."/>
            <person name="Zhou Z."/>
            <person name="Hou R."/>
            <person name="Li X."/>
            <person name="Liu Y."/>
            <person name="Li H."/>
            <person name="Ning X."/>
            <person name="Lin Y."/>
            <person name="Zhao L."/>
            <person name="Xing Q."/>
            <person name="Dou J."/>
            <person name="Li Y."/>
            <person name="Mao J."/>
            <person name="Guo H."/>
            <person name="Dou H."/>
            <person name="Li T."/>
            <person name="Mu C."/>
            <person name="Jiang W."/>
            <person name="Fu Q."/>
            <person name="Fu X."/>
            <person name="Miao Y."/>
            <person name="Liu J."/>
            <person name="Yu Q."/>
            <person name="Li R."/>
            <person name="Liao H."/>
            <person name="Li X."/>
            <person name="Kong Y."/>
            <person name="Jiang Z."/>
            <person name="Chourrout D."/>
            <person name="Li R."/>
            <person name="Bao Z."/>
        </authorList>
    </citation>
    <scope>NUCLEOTIDE SEQUENCE [LARGE SCALE GENOMIC DNA]</scope>
    <source>
        <strain evidence="4 5">PY_sf001</strain>
    </source>
</reference>
<dbReference type="GO" id="GO:0005524">
    <property type="term" value="F:ATP binding"/>
    <property type="evidence" value="ECO:0007669"/>
    <property type="project" value="UniProtKB-KW"/>
</dbReference>
<keyword evidence="4" id="KW-0346">Stress response</keyword>
<name>A0A210Q4Z7_MIZYE</name>
<evidence type="ECO:0000256" key="3">
    <source>
        <dbReference type="ARBA" id="ARBA00022840"/>
    </source>
</evidence>
<dbReference type="EMBL" id="NEDP02004995">
    <property type="protein sequence ID" value="OWF43759.1"/>
    <property type="molecule type" value="Genomic_DNA"/>
</dbReference>
<dbReference type="InterPro" id="IPR013126">
    <property type="entry name" value="Hsp_70_fam"/>
</dbReference>
<evidence type="ECO:0000313" key="5">
    <source>
        <dbReference type="Proteomes" id="UP000242188"/>
    </source>
</evidence>
<dbReference type="SUPFAM" id="SSF53067">
    <property type="entry name" value="Actin-like ATPase domain"/>
    <property type="match status" value="4"/>
</dbReference>
<dbReference type="Pfam" id="PF00012">
    <property type="entry name" value="HSP70"/>
    <property type="match status" value="2"/>
</dbReference>
<dbReference type="AlphaFoldDB" id="A0A210Q4Z7"/>
<accession>A0A210Q4Z7</accession>
<dbReference type="PANTHER" id="PTHR14187">
    <property type="entry name" value="ALPHA KINASE/ELONGATION FACTOR 2 KINASE"/>
    <property type="match status" value="1"/>
</dbReference>